<sequence length="76" mass="8289">MLILTDNLSIHLFAAGAWSLGNVLSWEVITYLVPISIIHVHCNGPGSTKLSESDLRAIAHRSTTICRARPLLDGHN</sequence>
<dbReference type="Proteomes" id="UP000504637">
    <property type="component" value="Unplaced"/>
</dbReference>
<reference evidence="2" key="3">
    <citation type="submission" date="2025-08" db="UniProtKB">
        <authorList>
            <consortium name="RefSeq"/>
        </authorList>
    </citation>
    <scope>IDENTIFICATION</scope>
    <source>
        <strain evidence="2">CBS 342.82</strain>
    </source>
</reference>
<reference evidence="2" key="1">
    <citation type="submission" date="2020-01" db="EMBL/GenBank/DDBJ databases">
        <authorList>
            <consortium name="DOE Joint Genome Institute"/>
            <person name="Haridas S."/>
            <person name="Albert R."/>
            <person name="Binder M."/>
            <person name="Bloem J."/>
            <person name="Labutti K."/>
            <person name="Salamov A."/>
            <person name="Andreopoulos B."/>
            <person name="Baker S.E."/>
            <person name="Barry K."/>
            <person name="Bills G."/>
            <person name="Bluhm B.H."/>
            <person name="Cannon C."/>
            <person name="Castanera R."/>
            <person name="Culley D.E."/>
            <person name="Daum C."/>
            <person name="Ezra D."/>
            <person name="Gonzalez J.B."/>
            <person name="Henrissat B."/>
            <person name="Kuo A."/>
            <person name="Liang C."/>
            <person name="Lipzen A."/>
            <person name="Lutzoni F."/>
            <person name="Magnuson J."/>
            <person name="Mondo S."/>
            <person name="Nolan M."/>
            <person name="Ohm R."/>
            <person name="Pangilinan J."/>
            <person name="Park H.-J."/>
            <person name="Ramirez L."/>
            <person name="Alfaro M."/>
            <person name="Sun H."/>
            <person name="Tritt A."/>
            <person name="Yoshinaga Y."/>
            <person name="Zwiers L.-H."/>
            <person name="Turgeon B.G."/>
            <person name="Goodwin S.B."/>
            <person name="Spatafora J.W."/>
            <person name="Crous P.W."/>
            <person name="Grigoriev I.V."/>
        </authorList>
    </citation>
    <scope>NUCLEOTIDE SEQUENCE</scope>
    <source>
        <strain evidence="2">CBS 342.82</strain>
    </source>
</reference>
<dbReference type="GeneID" id="54357271"/>
<reference evidence="2" key="2">
    <citation type="submission" date="2020-04" db="EMBL/GenBank/DDBJ databases">
        <authorList>
            <consortium name="NCBI Genome Project"/>
        </authorList>
    </citation>
    <scope>NUCLEOTIDE SEQUENCE</scope>
    <source>
        <strain evidence="2">CBS 342.82</strain>
    </source>
</reference>
<evidence type="ECO:0000313" key="1">
    <source>
        <dbReference type="Proteomes" id="UP000504637"/>
    </source>
</evidence>
<accession>A0A6J3M9D6</accession>
<keyword evidence="1" id="KW-1185">Reference proteome</keyword>
<dbReference type="AlphaFoldDB" id="A0A6J3M9D6"/>
<protein>
    <submittedName>
        <fullName evidence="2">Uncharacterized protein</fullName>
    </submittedName>
</protein>
<evidence type="ECO:0000313" key="2">
    <source>
        <dbReference type="RefSeq" id="XP_033461504.1"/>
    </source>
</evidence>
<proteinExistence type="predicted"/>
<organism evidence="2">
    <name type="scientific">Dissoconium aciculare CBS 342.82</name>
    <dbReference type="NCBI Taxonomy" id="1314786"/>
    <lineage>
        <taxon>Eukaryota</taxon>
        <taxon>Fungi</taxon>
        <taxon>Dikarya</taxon>
        <taxon>Ascomycota</taxon>
        <taxon>Pezizomycotina</taxon>
        <taxon>Dothideomycetes</taxon>
        <taxon>Dothideomycetidae</taxon>
        <taxon>Mycosphaerellales</taxon>
        <taxon>Dissoconiaceae</taxon>
        <taxon>Dissoconium</taxon>
    </lineage>
</organism>
<dbReference type="RefSeq" id="XP_033461504.1">
    <property type="nucleotide sequence ID" value="XM_033599472.1"/>
</dbReference>
<gene>
    <name evidence="2" type="ORF">K489DRAFT_183128</name>
</gene>
<name>A0A6J3M9D6_9PEZI</name>